<name>A0AAD1T2C5_PELCU</name>
<feature type="compositionally biased region" description="Basic residues" evidence="1">
    <location>
        <begin position="1"/>
        <end position="10"/>
    </location>
</feature>
<organism evidence="2 3">
    <name type="scientific">Pelobates cultripes</name>
    <name type="common">Western spadefoot toad</name>
    <dbReference type="NCBI Taxonomy" id="61616"/>
    <lineage>
        <taxon>Eukaryota</taxon>
        <taxon>Metazoa</taxon>
        <taxon>Chordata</taxon>
        <taxon>Craniata</taxon>
        <taxon>Vertebrata</taxon>
        <taxon>Euteleostomi</taxon>
        <taxon>Amphibia</taxon>
        <taxon>Batrachia</taxon>
        <taxon>Anura</taxon>
        <taxon>Pelobatoidea</taxon>
        <taxon>Pelobatidae</taxon>
        <taxon>Pelobates</taxon>
    </lineage>
</organism>
<evidence type="ECO:0000256" key="1">
    <source>
        <dbReference type="SAM" id="MobiDB-lite"/>
    </source>
</evidence>
<reference evidence="2" key="1">
    <citation type="submission" date="2022-03" db="EMBL/GenBank/DDBJ databases">
        <authorList>
            <person name="Alioto T."/>
            <person name="Alioto T."/>
            <person name="Gomez Garrido J."/>
        </authorList>
    </citation>
    <scope>NUCLEOTIDE SEQUENCE</scope>
</reference>
<sequence>MRPPKLHPLKSSHPYNPGSYPLTFSSFGEPTVTDQQPTSSNQETELRQTGISNSKTRSSPMHTEERGGASRYQQPMQHQAEKHQRQGVTLVMNHGVNLCHHIRQTGKVSRKT</sequence>
<feature type="region of interest" description="Disordered" evidence="1">
    <location>
        <begin position="1"/>
        <end position="86"/>
    </location>
</feature>
<feature type="non-terminal residue" evidence="2">
    <location>
        <position position="112"/>
    </location>
</feature>
<evidence type="ECO:0000313" key="2">
    <source>
        <dbReference type="EMBL" id="CAH2315399.1"/>
    </source>
</evidence>
<feature type="compositionally biased region" description="Polar residues" evidence="1">
    <location>
        <begin position="22"/>
        <end position="61"/>
    </location>
</feature>
<dbReference type="EMBL" id="OW240920">
    <property type="protein sequence ID" value="CAH2315399.1"/>
    <property type="molecule type" value="Genomic_DNA"/>
</dbReference>
<gene>
    <name evidence="2" type="ORF">PECUL_23A054981</name>
</gene>
<protein>
    <submittedName>
        <fullName evidence="2">Uncharacterized protein</fullName>
    </submittedName>
</protein>
<accession>A0AAD1T2C5</accession>
<proteinExistence type="predicted"/>
<dbReference type="Proteomes" id="UP001295444">
    <property type="component" value="Chromosome 09"/>
</dbReference>
<keyword evidence="3" id="KW-1185">Reference proteome</keyword>
<dbReference type="AlphaFoldDB" id="A0AAD1T2C5"/>
<evidence type="ECO:0000313" key="3">
    <source>
        <dbReference type="Proteomes" id="UP001295444"/>
    </source>
</evidence>